<protein>
    <submittedName>
        <fullName evidence="1">Uncharacterized protein</fullName>
    </submittedName>
</protein>
<name>A0A9D4J2F1_DREPO</name>
<gene>
    <name evidence="1" type="ORF">DPMN_150848</name>
</gene>
<keyword evidence="2" id="KW-1185">Reference proteome</keyword>
<dbReference type="EMBL" id="JAIWYP010000007">
    <property type="protein sequence ID" value="KAH3797271.1"/>
    <property type="molecule type" value="Genomic_DNA"/>
</dbReference>
<reference evidence="1" key="2">
    <citation type="submission" date="2020-11" db="EMBL/GenBank/DDBJ databases">
        <authorList>
            <person name="McCartney M.A."/>
            <person name="Auch B."/>
            <person name="Kono T."/>
            <person name="Mallez S."/>
            <person name="Becker A."/>
            <person name="Gohl D.M."/>
            <person name="Silverstein K.A.T."/>
            <person name="Koren S."/>
            <person name="Bechman K.B."/>
            <person name="Herman A."/>
            <person name="Abrahante J.E."/>
            <person name="Garbe J."/>
        </authorList>
    </citation>
    <scope>NUCLEOTIDE SEQUENCE</scope>
    <source>
        <strain evidence="1">Duluth1</strain>
        <tissue evidence="1">Whole animal</tissue>
    </source>
</reference>
<dbReference type="Gene3D" id="1.25.40.20">
    <property type="entry name" value="Ankyrin repeat-containing domain"/>
    <property type="match status" value="1"/>
</dbReference>
<accession>A0A9D4J2F1</accession>
<evidence type="ECO:0000313" key="2">
    <source>
        <dbReference type="Proteomes" id="UP000828390"/>
    </source>
</evidence>
<dbReference type="InterPro" id="IPR036770">
    <property type="entry name" value="Ankyrin_rpt-contain_sf"/>
</dbReference>
<dbReference type="SUPFAM" id="SSF48403">
    <property type="entry name" value="Ankyrin repeat"/>
    <property type="match status" value="1"/>
</dbReference>
<reference evidence="1" key="1">
    <citation type="journal article" date="2019" name="bioRxiv">
        <title>The Genome of the Zebra Mussel, Dreissena polymorpha: A Resource for Invasive Species Research.</title>
        <authorList>
            <person name="McCartney M.A."/>
            <person name="Auch B."/>
            <person name="Kono T."/>
            <person name="Mallez S."/>
            <person name="Zhang Y."/>
            <person name="Obille A."/>
            <person name="Becker A."/>
            <person name="Abrahante J.E."/>
            <person name="Garbe J."/>
            <person name="Badalamenti J.P."/>
            <person name="Herman A."/>
            <person name="Mangelson H."/>
            <person name="Liachko I."/>
            <person name="Sullivan S."/>
            <person name="Sone E.D."/>
            <person name="Koren S."/>
            <person name="Silverstein K.A.T."/>
            <person name="Beckman K.B."/>
            <person name="Gohl D.M."/>
        </authorList>
    </citation>
    <scope>NUCLEOTIDE SEQUENCE</scope>
    <source>
        <strain evidence="1">Duluth1</strain>
        <tissue evidence="1">Whole animal</tissue>
    </source>
</reference>
<dbReference type="AlphaFoldDB" id="A0A9D4J2F1"/>
<proteinExistence type="predicted"/>
<evidence type="ECO:0000313" key="1">
    <source>
        <dbReference type="EMBL" id="KAH3797271.1"/>
    </source>
</evidence>
<dbReference type="Proteomes" id="UP000828390">
    <property type="component" value="Unassembled WGS sequence"/>
</dbReference>
<sequence>MVRLLTTNGADLHATNSLGETLCHSLIRYSKRNLERMSESLMMCICITELDTTNTANNQKETKPYSDAATRRVNSDCLIANADGMTPLKLAADMGLFQIFEVIMNIEGVYCQRLDHDGLFVTKDFDIPTADQISQRPDENLLKRKQMTPKAMQVSFKSQTSILYLLMEMKPKLAFPFISFLPVKTLIQDK</sequence>
<organism evidence="1 2">
    <name type="scientific">Dreissena polymorpha</name>
    <name type="common">Zebra mussel</name>
    <name type="synonym">Mytilus polymorpha</name>
    <dbReference type="NCBI Taxonomy" id="45954"/>
    <lineage>
        <taxon>Eukaryota</taxon>
        <taxon>Metazoa</taxon>
        <taxon>Spiralia</taxon>
        <taxon>Lophotrochozoa</taxon>
        <taxon>Mollusca</taxon>
        <taxon>Bivalvia</taxon>
        <taxon>Autobranchia</taxon>
        <taxon>Heteroconchia</taxon>
        <taxon>Euheterodonta</taxon>
        <taxon>Imparidentia</taxon>
        <taxon>Neoheterodontei</taxon>
        <taxon>Myida</taxon>
        <taxon>Dreissenoidea</taxon>
        <taxon>Dreissenidae</taxon>
        <taxon>Dreissena</taxon>
    </lineage>
</organism>
<comment type="caution">
    <text evidence="1">The sequence shown here is derived from an EMBL/GenBank/DDBJ whole genome shotgun (WGS) entry which is preliminary data.</text>
</comment>